<evidence type="ECO:0000313" key="1">
    <source>
        <dbReference type="EMBL" id="TYS56404.1"/>
    </source>
</evidence>
<sequence>MKLQLHLTPWYEENEFNLEKVECIKNHLAKPEGGLWTSTFNPDTGSEWIQSPFVDLFDNSKGTLIEVIGSPNILQIDSVEKAQNISDKYFFKSVLTTPCYDYEKMSEEFDAIRVSGEGLNKSSAFREYFVESTLWFNTKYLEVYGSINVLKYRLEELN</sequence>
<accession>A0A5D4S2S1</accession>
<dbReference type="AlphaFoldDB" id="A0A5D4S2S1"/>
<protein>
    <submittedName>
        <fullName evidence="1">Uncharacterized protein</fullName>
    </submittedName>
</protein>
<gene>
    <name evidence="1" type="ORF">FZC83_02180</name>
</gene>
<reference evidence="1 2" key="1">
    <citation type="submission" date="2019-08" db="EMBL/GenBank/DDBJ databases">
        <title>Bacillus genomes from the desert of Cuatro Cienegas, Coahuila.</title>
        <authorList>
            <person name="Olmedo-Alvarez G."/>
        </authorList>
    </citation>
    <scope>NUCLEOTIDE SEQUENCE [LARGE SCALE GENOMIC DNA]</scope>
    <source>
        <strain evidence="1 2">CH108_3D</strain>
    </source>
</reference>
<dbReference type="Proteomes" id="UP000322997">
    <property type="component" value="Unassembled WGS sequence"/>
</dbReference>
<proteinExistence type="predicted"/>
<organism evidence="1 2">
    <name type="scientific">Rossellomorea marisflavi</name>
    <dbReference type="NCBI Taxonomy" id="189381"/>
    <lineage>
        <taxon>Bacteria</taxon>
        <taxon>Bacillati</taxon>
        <taxon>Bacillota</taxon>
        <taxon>Bacilli</taxon>
        <taxon>Bacillales</taxon>
        <taxon>Bacillaceae</taxon>
        <taxon>Rossellomorea</taxon>
    </lineage>
</organism>
<evidence type="ECO:0000313" key="2">
    <source>
        <dbReference type="Proteomes" id="UP000322997"/>
    </source>
</evidence>
<name>A0A5D4S2S1_9BACI</name>
<dbReference type="RefSeq" id="WP_148984438.1">
    <property type="nucleotide sequence ID" value="NZ_JBNILK010000001.1"/>
</dbReference>
<comment type="caution">
    <text evidence="1">The sequence shown here is derived from an EMBL/GenBank/DDBJ whole genome shotgun (WGS) entry which is preliminary data.</text>
</comment>
<dbReference type="EMBL" id="VTEQ01000001">
    <property type="protein sequence ID" value="TYS56404.1"/>
    <property type="molecule type" value="Genomic_DNA"/>
</dbReference>